<evidence type="ECO:0000313" key="1">
    <source>
        <dbReference type="EMBL" id="CAK9025428.1"/>
    </source>
</evidence>
<sequence>MGDRSRSRSRDGPKDVASAAKAGNSEQEIVAVAIKQLPGDIRERLEKLFEEGLLKEGDLDLRAITVFASLNENLQSRVLNHMETERIYVANARSKSGFLIATCDKAKTGCLDARGLGAIDPWRTALVAMATPKQKSVELKTEQDWLDEKGDSPIKINVDVSVVESELGMSNVTVELPLTETCAAVKAKLVAMGVRSIPANRMKLHTDPVGYLKERFTFAFYNLGGGVTLTLSQRKRAGSKFRRDHTVMPKRPKAPPAEKKPETTGSTAQSQPSMGQPAPAEAKPAMPGMALPELPKLPSLPGMPTLGGGAPKMPMPAMPGTMPGLPGMPAGLPPLPTMPGLAPGKAPGLPGMPTMPGAGPGGYPKMGMPGMPGMAPPMGMPGMGVPMVGAAAKGGMPMLGGATPKGV</sequence>
<dbReference type="SUPFAM" id="SSF54236">
    <property type="entry name" value="Ubiquitin-like"/>
    <property type="match status" value="1"/>
</dbReference>
<reference evidence="1 2" key="1">
    <citation type="submission" date="2024-02" db="EMBL/GenBank/DDBJ databases">
        <authorList>
            <person name="Chen Y."/>
            <person name="Shah S."/>
            <person name="Dougan E. K."/>
            <person name="Thang M."/>
            <person name="Chan C."/>
        </authorList>
    </citation>
    <scope>NUCLEOTIDE SEQUENCE [LARGE SCALE GENOMIC DNA]</scope>
</reference>
<gene>
    <name evidence="1" type="ORF">SCF082_LOCUS17079</name>
</gene>
<name>A0ABP0KGR3_9DINO</name>
<keyword evidence="2" id="KW-1185">Reference proteome</keyword>
<dbReference type="CDD" id="cd21039">
    <property type="entry name" value="NURR"/>
    <property type="match status" value="1"/>
</dbReference>
<comment type="caution">
    <text evidence="1">The sequence shown here is derived from an EMBL/GenBank/DDBJ whole genome shotgun (WGS) entry which is preliminary data.</text>
</comment>
<evidence type="ECO:0000313" key="2">
    <source>
        <dbReference type="Proteomes" id="UP001642464"/>
    </source>
</evidence>
<dbReference type="InterPro" id="IPR041337">
    <property type="entry name" value="hnRNP_Q_AcD"/>
</dbReference>
<dbReference type="InterPro" id="IPR029071">
    <property type="entry name" value="Ubiquitin-like_domsf"/>
</dbReference>
<dbReference type="Proteomes" id="UP001642464">
    <property type="component" value="Unassembled WGS sequence"/>
</dbReference>
<dbReference type="PROSITE" id="PS50053">
    <property type="entry name" value="UBIQUITIN_2"/>
    <property type="match status" value="1"/>
</dbReference>
<dbReference type="Gene3D" id="3.10.20.90">
    <property type="entry name" value="Phosphatidylinositol 3-kinase Catalytic Subunit, Chain A, domain 1"/>
    <property type="match status" value="1"/>
</dbReference>
<proteinExistence type="predicted"/>
<organism evidence="1 2">
    <name type="scientific">Durusdinium trenchii</name>
    <dbReference type="NCBI Taxonomy" id="1381693"/>
    <lineage>
        <taxon>Eukaryota</taxon>
        <taxon>Sar</taxon>
        <taxon>Alveolata</taxon>
        <taxon>Dinophyceae</taxon>
        <taxon>Suessiales</taxon>
        <taxon>Symbiodiniaceae</taxon>
        <taxon>Durusdinium</taxon>
    </lineage>
</organism>
<dbReference type="Pfam" id="PF18360">
    <property type="entry name" value="hnRNP_Q_AcD"/>
    <property type="match status" value="1"/>
</dbReference>
<accession>A0ABP0KGR3</accession>
<dbReference type="InterPro" id="IPR000626">
    <property type="entry name" value="Ubiquitin-like_dom"/>
</dbReference>
<dbReference type="EMBL" id="CAXAMM010011170">
    <property type="protein sequence ID" value="CAK9025428.1"/>
    <property type="molecule type" value="Genomic_DNA"/>
</dbReference>
<protein>
    <submittedName>
        <fullName evidence="1">Chloroplastic</fullName>
    </submittedName>
</protein>